<protein>
    <submittedName>
        <fullName evidence="2">Lysin motif</fullName>
    </submittedName>
</protein>
<dbReference type="InterPro" id="IPR036779">
    <property type="entry name" value="LysM_dom_sf"/>
</dbReference>
<name>A0A8S5N435_9CAUD</name>
<dbReference type="PROSITE" id="PS51782">
    <property type="entry name" value="LYSM"/>
    <property type="match status" value="1"/>
</dbReference>
<reference evidence="2" key="1">
    <citation type="journal article" date="2021" name="Proc. Natl. Acad. Sci. U.S.A.">
        <title>A Catalog of Tens of Thousands of Viruses from Human Metagenomes Reveals Hidden Associations with Chronic Diseases.</title>
        <authorList>
            <person name="Tisza M.J."/>
            <person name="Buck C.B."/>
        </authorList>
    </citation>
    <scope>NUCLEOTIDE SEQUENCE</scope>
    <source>
        <strain evidence="2">CtpiG4</strain>
    </source>
</reference>
<organism evidence="2">
    <name type="scientific">Myoviridae sp. ctpiG4</name>
    <dbReference type="NCBI Taxonomy" id="2826698"/>
    <lineage>
        <taxon>Viruses</taxon>
        <taxon>Duplodnaviria</taxon>
        <taxon>Heunggongvirae</taxon>
        <taxon>Uroviricota</taxon>
        <taxon>Caudoviricetes</taxon>
    </lineage>
</organism>
<dbReference type="CDD" id="cd00118">
    <property type="entry name" value="LysM"/>
    <property type="match status" value="1"/>
</dbReference>
<feature type="domain" description="LysM" evidence="1">
    <location>
        <begin position="40"/>
        <end position="91"/>
    </location>
</feature>
<dbReference type="InterPro" id="IPR018392">
    <property type="entry name" value="LysM"/>
</dbReference>
<dbReference type="EMBL" id="BK015050">
    <property type="protein sequence ID" value="DAD88907.1"/>
    <property type="molecule type" value="Genomic_DNA"/>
</dbReference>
<sequence>MNKPLIFTAALMSAALVAGAAVDADNIYNRLFPETKIVEYRREVRPGDTLWTICGEIATDKEDLRKLVWQAKKDNRIMDVGNLQPGMLIVVRVEEARK</sequence>
<evidence type="ECO:0000313" key="2">
    <source>
        <dbReference type="EMBL" id="DAD88907.1"/>
    </source>
</evidence>
<proteinExistence type="predicted"/>
<accession>A0A8S5N435</accession>
<dbReference type="Gene3D" id="3.10.350.10">
    <property type="entry name" value="LysM domain"/>
    <property type="match status" value="1"/>
</dbReference>
<evidence type="ECO:0000259" key="1">
    <source>
        <dbReference type="PROSITE" id="PS51782"/>
    </source>
</evidence>